<sequence length="79" mass="9180">MYGSEHSNGHDSRSTRPSRSSNSEIDRHSDLHRCKKKVSIKVNPYRKSRDNKIDLVRDQLDSECSNRNGPSKNNNARRR</sequence>
<feature type="region of interest" description="Disordered" evidence="1">
    <location>
        <begin position="1"/>
        <end position="79"/>
    </location>
</feature>
<evidence type="ECO:0000313" key="3">
    <source>
        <dbReference type="Proteomes" id="UP000478052"/>
    </source>
</evidence>
<comment type="caution">
    <text evidence="2">The sequence shown here is derived from an EMBL/GenBank/DDBJ whole genome shotgun (WGS) entry which is preliminary data.</text>
</comment>
<name>A0A6G0VRZ8_APHCR</name>
<dbReference type="Proteomes" id="UP000478052">
    <property type="component" value="Unassembled WGS sequence"/>
</dbReference>
<feature type="compositionally biased region" description="Basic and acidic residues" evidence="1">
    <location>
        <begin position="47"/>
        <end position="60"/>
    </location>
</feature>
<gene>
    <name evidence="2" type="ORF">FWK35_00034899</name>
</gene>
<evidence type="ECO:0000256" key="1">
    <source>
        <dbReference type="SAM" id="MobiDB-lite"/>
    </source>
</evidence>
<proteinExistence type="predicted"/>
<accession>A0A6G0VRZ8</accession>
<evidence type="ECO:0000313" key="2">
    <source>
        <dbReference type="EMBL" id="KAF0706390.1"/>
    </source>
</evidence>
<dbReference type="AlphaFoldDB" id="A0A6G0VRZ8"/>
<protein>
    <submittedName>
        <fullName evidence="2">Nuclear RNA export factor 1-like isoform X2</fullName>
    </submittedName>
</protein>
<organism evidence="2 3">
    <name type="scientific">Aphis craccivora</name>
    <name type="common">Cowpea aphid</name>
    <dbReference type="NCBI Taxonomy" id="307492"/>
    <lineage>
        <taxon>Eukaryota</taxon>
        <taxon>Metazoa</taxon>
        <taxon>Ecdysozoa</taxon>
        <taxon>Arthropoda</taxon>
        <taxon>Hexapoda</taxon>
        <taxon>Insecta</taxon>
        <taxon>Pterygota</taxon>
        <taxon>Neoptera</taxon>
        <taxon>Paraneoptera</taxon>
        <taxon>Hemiptera</taxon>
        <taxon>Sternorrhyncha</taxon>
        <taxon>Aphidomorpha</taxon>
        <taxon>Aphidoidea</taxon>
        <taxon>Aphididae</taxon>
        <taxon>Aphidini</taxon>
        <taxon>Aphis</taxon>
        <taxon>Aphis</taxon>
    </lineage>
</organism>
<feature type="compositionally biased region" description="Polar residues" evidence="1">
    <location>
        <begin position="62"/>
        <end position="79"/>
    </location>
</feature>
<dbReference type="EMBL" id="VUJU01012931">
    <property type="protein sequence ID" value="KAF0706390.1"/>
    <property type="molecule type" value="Genomic_DNA"/>
</dbReference>
<keyword evidence="3" id="KW-1185">Reference proteome</keyword>
<reference evidence="2 3" key="1">
    <citation type="submission" date="2019-08" db="EMBL/GenBank/DDBJ databases">
        <title>Whole genome of Aphis craccivora.</title>
        <authorList>
            <person name="Voronova N.V."/>
            <person name="Shulinski R.S."/>
            <person name="Bandarenka Y.V."/>
            <person name="Zhorov D.G."/>
            <person name="Warner D."/>
        </authorList>
    </citation>
    <scope>NUCLEOTIDE SEQUENCE [LARGE SCALE GENOMIC DNA]</scope>
    <source>
        <strain evidence="2">180601</strain>
        <tissue evidence="2">Whole Body</tissue>
    </source>
</reference>